<accession>A0ACD6B8F1</accession>
<keyword evidence="2 3" id="KW-0002">3D-structure</keyword>
<organism evidence="1">
    <name type="scientific">Lactococcus phage asccphi28</name>
    <dbReference type="NCBI Taxonomy" id="503388"/>
    <lineage>
        <taxon>Viruses</taxon>
        <taxon>Duplodnaviria</taxon>
        <taxon>Heunggongvirae</taxon>
        <taxon>Uroviricota</taxon>
        <taxon>Caudoviricetes</taxon>
        <taxon>Salasmaviridae</taxon>
    </lineage>
</organism>
<name>A0ACD6B8F1_9CAUD</name>
<reference evidence="2 3" key="2">
    <citation type="journal article" date="2021" name="Nucleic Acids Res.">
        <title>Atomistic basis of force generation, translocation, and coordination in a viral genome packaging motor.</title>
        <authorList>
            <person name="Pajak J."/>
            <person name="Dill E."/>
            <person name="Reyes-Aldrete E."/>
            <person name="White M.A."/>
            <person name="Kelch B.A."/>
            <person name="Jardine P.J."/>
            <person name="Arya G."/>
            <person name="Morais M.C."/>
        </authorList>
    </citation>
    <scope>X-RAY CRYSTALLOGRAPHY (2.89 ANGSTROMS) OF 1-366</scope>
</reference>
<dbReference type="PDB" id="7JQ6">
    <property type="method" value="X-ray"/>
    <property type="resolution" value="2.90 A"/>
    <property type="chains" value="A/B/C/D/E=1-366"/>
</dbReference>
<accession>B1ABI1</accession>
<proteinExistence type="evidence at protein level"/>
<evidence type="ECO:0007829" key="3">
    <source>
        <dbReference type="PDB" id="7JQ7"/>
    </source>
</evidence>
<reference evidence="1" key="1">
    <citation type="journal article" date="2008" name="Appl. Environ. Microbiol.">
        <title>Characterization and genomic analysis of phage asccphi28, a phage of the family Podoviridae infecting Lactococcus lactis.</title>
        <authorList>
            <person name="Kotsonis S.E."/>
            <person name="Powell I.B."/>
            <person name="Pillidge C.J."/>
            <person name="Limsowtin G.K."/>
            <person name="Hillier A.J."/>
            <person name="Davidson B.E."/>
        </authorList>
    </citation>
    <scope>NUCLEOTIDE SEQUENCE</scope>
</reference>
<sequence length="366" mass="43520">MITKSNEFWTPKRLLETDDRIFLVVGGRGVGKTFNVTGEALDDLFFNNVSMVYLRRLGVEIDELEKNNFITEEMLRVYFGNRFSDFNADESKQIMRFSIDGAIHEIKAIRNKIFFDDRCIVYFIALSRAGHVKSNNYPDVKYLVFDEVIIDRSIMPNARYIRNEFTVLLNLIETIKRKREDFYLFMLSNVGENFNPIFAGLGYYLTHEDIKKGFVKREDYCVQFVENKQEELNMTDPFVRLGAKNRDFSNSKTNAFENIRTPYFKHYGKKPKLLVKYDRQYLGIAERKIPSGLEYYYQVYKTLDGLENITVFNNNFDTLMEDEVFLEETQLKKKFKTYFELFQQNMVYHESPETFLEWSKFVYALK</sequence>
<protein>
    <submittedName>
        <fullName evidence="1">Encapsidation protein</fullName>
    </submittedName>
</protein>
<dbReference type="PDB" id="7JQP">
    <property type="method" value="X-ray"/>
    <property type="resolution" value="2.89 A"/>
    <property type="chains" value="A/B/C/D/E=1-366"/>
</dbReference>
<evidence type="ECO:0007829" key="2">
    <source>
        <dbReference type="PDB" id="7JQ6"/>
    </source>
</evidence>
<dbReference type="EMBL" id="EU438902">
    <property type="protein sequence ID" value="ACA21485.1"/>
    <property type="molecule type" value="Genomic_DNA"/>
</dbReference>
<evidence type="ECO:0000313" key="1">
    <source>
        <dbReference type="EMBL" id="ACA21485.1"/>
    </source>
</evidence>
<dbReference type="PDB" id="7JQ7">
    <property type="method" value="X-ray"/>
    <property type="resolution" value="2.90 A"/>
    <property type="chains" value="A/B/C/D/E=1-366"/>
</dbReference>